<dbReference type="PANTHER" id="PTHR33169">
    <property type="entry name" value="PADR-FAMILY TRANSCRIPTIONAL REGULATOR"/>
    <property type="match status" value="1"/>
</dbReference>
<dbReference type="Gene3D" id="1.10.10.10">
    <property type="entry name" value="Winged helix-like DNA-binding domain superfamily/Winged helix DNA-binding domain"/>
    <property type="match status" value="1"/>
</dbReference>
<name>A0A0P0P141_9CAUL</name>
<dbReference type="Proteomes" id="UP000056905">
    <property type="component" value="Chromosome"/>
</dbReference>
<organism evidence="3 4">
    <name type="scientific">Caulobacter henricii</name>
    <dbReference type="NCBI Taxonomy" id="69395"/>
    <lineage>
        <taxon>Bacteria</taxon>
        <taxon>Pseudomonadati</taxon>
        <taxon>Pseudomonadota</taxon>
        <taxon>Alphaproteobacteria</taxon>
        <taxon>Caulobacterales</taxon>
        <taxon>Caulobacteraceae</taxon>
        <taxon>Caulobacter</taxon>
    </lineage>
</organism>
<dbReference type="EMBL" id="CP013002">
    <property type="protein sequence ID" value="ALL14230.1"/>
    <property type="molecule type" value="Genomic_DNA"/>
</dbReference>
<dbReference type="InterPro" id="IPR036388">
    <property type="entry name" value="WH-like_DNA-bd_sf"/>
</dbReference>
<dbReference type="PANTHER" id="PTHR33169:SF14">
    <property type="entry name" value="TRANSCRIPTIONAL REGULATOR RV3488"/>
    <property type="match status" value="1"/>
</dbReference>
<dbReference type="InterPro" id="IPR052509">
    <property type="entry name" value="Metal_resp_DNA-bind_regulator"/>
</dbReference>
<dbReference type="Pfam" id="PF03551">
    <property type="entry name" value="PadR"/>
    <property type="match status" value="1"/>
</dbReference>
<feature type="domain" description="Transcription regulator PadR N-terminal" evidence="2">
    <location>
        <begin position="15"/>
        <end position="82"/>
    </location>
</feature>
<evidence type="ECO:0000313" key="3">
    <source>
        <dbReference type="EMBL" id="ALL14230.1"/>
    </source>
</evidence>
<dbReference type="AlphaFoldDB" id="A0A0P0P141"/>
<dbReference type="RefSeq" id="WP_062148457.1">
    <property type="nucleotide sequence ID" value="NZ_CP013002.1"/>
</dbReference>
<feature type="compositionally biased region" description="Low complexity" evidence="1">
    <location>
        <begin position="78"/>
        <end position="92"/>
    </location>
</feature>
<dbReference type="STRING" id="69395.AQ619_13255"/>
<gene>
    <name evidence="3" type="ORF">AQ619_13255</name>
</gene>
<dbReference type="InterPro" id="IPR005149">
    <property type="entry name" value="Tscrpt_reg_PadR_N"/>
</dbReference>
<keyword evidence="4" id="KW-1185">Reference proteome</keyword>
<dbReference type="SUPFAM" id="SSF46785">
    <property type="entry name" value="Winged helix' DNA-binding domain"/>
    <property type="match status" value="1"/>
</dbReference>
<reference evidence="3 4" key="1">
    <citation type="submission" date="2015-10" db="EMBL/GenBank/DDBJ databases">
        <title>Conservation of the essential genome among Caulobacter and Brevundimonas species.</title>
        <authorList>
            <person name="Scott D."/>
            <person name="Ely B."/>
        </authorList>
    </citation>
    <scope>NUCLEOTIDE SEQUENCE [LARGE SCALE GENOMIC DNA]</scope>
    <source>
        <strain evidence="3 4">CB4</strain>
    </source>
</reference>
<dbReference type="KEGG" id="chq:AQ619_13255"/>
<dbReference type="OrthoDB" id="7189837at2"/>
<feature type="region of interest" description="Disordered" evidence="1">
    <location>
        <begin position="78"/>
        <end position="105"/>
    </location>
</feature>
<protein>
    <recommendedName>
        <fullName evidence="2">Transcription regulator PadR N-terminal domain-containing protein</fullName>
    </recommendedName>
</protein>
<evidence type="ECO:0000313" key="4">
    <source>
        <dbReference type="Proteomes" id="UP000056905"/>
    </source>
</evidence>
<proteinExistence type="predicted"/>
<accession>A0A0P0P141</accession>
<sequence length="105" mass="11722">MTRPPNISRQTRALLTVLLEQPQAWRYGYDLSKQTGLKSGTLYPLLMRLSDQGLLDSEWRQPLQPGRPPRHAYRLTDAGAALARQRAADSPAPVDEAGPAWEGTR</sequence>
<dbReference type="InterPro" id="IPR036390">
    <property type="entry name" value="WH_DNA-bd_sf"/>
</dbReference>
<evidence type="ECO:0000259" key="2">
    <source>
        <dbReference type="Pfam" id="PF03551"/>
    </source>
</evidence>
<evidence type="ECO:0000256" key="1">
    <source>
        <dbReference type="SAM" id="MobiDB-lite"/>
    </source>
</evidence>